<keyword evidence="4" id="KW-1185">Reference proteome</keyword>
<dbReference type="Proteomes" id="UP000184498">
    <property type="component" value="Unassembled WGS sequence"/>
</dbReference>
<dbReference type="NCBIfam" id="NF038402">
    <property type="entry name" value="TroA_like"/>
    <property type="match status" value="1"/>
</dbReference>
<keyword evidence="1" id="KW-0732">Signal</keyword>
<dbReference type="AlphaFoldDB" id="A0A1M6TB76"/>
<evidence type="ECO:0000259" key="2">
    <source>
        <dbReference type="PROSITE" id="PS50983"/>
    </source>
</evidence>
<dbReference type="EMBL" id="FRAM01000003">
    <property type="protein sequence ID" value="SHK54124.1"/>
    <property type="molecule type" value="Genomic_DNA"/>
</dbReference>
<feature type="domain" description="Fe/B12 periplasmic-binding" evidence="2">
    <location>
        <begin position="12"/>
        <end position="254"/>
    </location>
</feature>
<evidence type="ECO:0000313" key="3">
    <source>
        <dbReference type="EMBL" id="SHK54124.1"/>
    </source>
</evidence>
<evidence type="ECO:0000256" key="1">
    <source>
        <dbReference type="ARBA" id="ARBA00022729"/>
    </source>
</evidence>
<proteinExistence type="predicted"/>
<evidence type="ECO:0000313" key="4">
    <source>
        <dbReference type="Proteomes" id="UP000184498"/>
    </source>
</evidence>
<organism evidence="3 4">
    <name type="scientific">Epilithonimonas mollis</name>
    <dbReference type="NCBI Taxonomy" id="216903"/>
    <lineage>
        <taxon>Bacteria</taxon>
        <taxon>Pseudomonadati</taxon>
        <taxon>Bacteroidota</taxon>
        <taxon>Flavobacteriia</taxon>
        <taxon>Flavobacteriales</taxon>
        <taxon>Weeksellaceae</taxon>
        <taxon>Chryseobacterium group</taxon>
        <taxon>Epilithonimonas</taxon>
    </lineage>
</organism>
<dbReference type="InterPro" id="IPR054828">
    <property type="entry name" value="Vit_B12_bind_prot"/>
</dbReference>
<name>A0A1M6TB76_9FLAO</name>
<dbReference type="Gene3D" id="3.40.50.1980">
    <property type="entry name" value="Nitrogenase molybdenum iron protein domain"/>
    <property type="match status" value="2"/>
</dbReference>
<dbReference type="GO" id="GO:0071281">
    <property type="term" value="P:cellular response to iron ion"/>
    <property type="evidence" value="ECO:0007669"/>
    <property type="project" value="TreeGrafter"/>
</dbReference>
<dbReference type="InterPro" id="IPR002491">
    <property type="entry name" value="ABC_transptr_periplasmic_BD"/>
</dbReference>
<protein>
    <submittedName>
        <fullName evidence="3">Substrate-binding protein</fullName>
    </submittedName>
</protein>
<dbReference type="SUPFAM" id="SSF53807">
    <property type="entry name" value="Helical backbone' metal receptor"/>
    <property type="match status" value="1"/>
</dbReference>
<dbReference type="InterPro" id="IPR050902">
    <property type="entry name" value="ABC_Transporter_SBP"/>
</dbReference>
<dbReference type="PANTHER" id="PTHR30535:SF34">
    <property type="entry name" value="MOLYBDATE-BINDING PROTEIN MOLA"/>
    <property type="match status" value="1"/>
</dbReference>
<reference evidence="4" key="1">
    <citation type="submission" date="2016-11" db="EMBL/GenBank/DDBJ databases">
        <authorList>
            <person name="Varghese N."/>
            <person name="Submissions S."/>
        </authorList>
    </citation>
    <scope>NUCLEOTIDE SEQUENCE [LARGE SCALE GENOMIC DNA]</scope>
    <source>
        <strain evidence="4">DSM 18016</strain>
    </source>
</reference>
<dbReference type="PANTHER" id="PTHR30535">
    <property type="entry name" value="VITAMIN B12-BINDING PROTEIN"/>
    <property type="match status" value="1"/>
</dbReference>
<gene>
    <name evidence="3" type="ORF">SAMN05444371_2759</name>
</gene>
<dbReference type="STRING" id="216903.SAMN05444371_2759"/>
<accession>A0A1M6TB76</accession>
<dbReference type="PROSITE" id="PS50983">
    <property type="entry name" value="FE_B12_PBP"/>
    <property type="match status" value="1"/>
</dbReference>
<dbReference type="Pfam" id="PF01497">
    <property type="entry name" value="Peripla_BP_2"/>
    <property type="match status" value="1"/>
</dbReference>
<sequence>MFIFERVFFIMRVISLVPSITESLFDLDLSTDEIVGRTKFCIHPKDCVDKVEVIGGTKNLNIDKIKSLKPDLIIANKEENVKEQVEELMKDFNILVTNVETLEDNYYLIKQLGHIFGKEEKAQFYNLKTYEVFDIPESEKRLKAAYLIWKNPYMTVGGDTFISRIMEELGFENLFKNEKRYPEIQLEDLKESDLILLSSEPFPFKEKHIVEIQEVCLNQKIKIVDGEAFSWYGTHLAKCGAYYRELLDEIKFHF</sequence>